<evidence type="ECO:0000256" key="3">
    <source>
        <dbReference type="ARBA" id="ARBA00022741"/>
    </source>
</evidence>
<feature type="compositionally biased region" description="Low complexity" evidence="5">
    <location>
        <begin position="550"/>
        <end position="566"/>
    </location>
</feature>
<evidence type="ECO:0000256" key="4">
    <source>
        <dbReference type="ARBA" id="ARBA00022840"/>
    </source>
</evidence>
<dbReference type="EMBL" id="MU863926">
    <property type="protein sequence ID" value="KAK4199877.1"/>
    <property type="molecule type" value="Genomic_DNA"/>
</dbReference>
<dbReference type="InterPro" id="IPR034646">
    <property type="entry name" value="ADCK3_dom"/>
</dbReference>
<keyword evidence="2" id="KW-0808">Transferase</keyword>
<reference evidence="7" key="2">
    <citation type="submission" date="2023-05" db="EMBL/GenBank/DDBJ databases">
        <authorList>
            <consortium name="Lawrence Berkeley National Laboratory"/>
            <person name="Steindorff A."/>
            <person name="Hensen N."/>
            <person name="Bonometti L."/>
            <person name="Westerberg I."/>
            <person name="Brannstrom I.O."/>
            <person name="Guillou S."/>
            <person name="Cros-Aarteil S."/>
            <person name="Calhoun S."/>
            <person name="Haridas S."/>
            <person name="Kuo A."/>
            <person name="Mondo S."/>
            <person name="Pangilinan J."/>
            <person name="Riley R."/>
            <person name="Labutti K."/>
            <person name="Andreopoulos B."/>
            <person name="Lipzen A."/>
            <person name="Chen C."/>
            <person name="Yanf M."/>
            <person name="Daum C."/>
            <person name="Ng V."/>
            <person name="Clum A."/>
            <person name="Ohm R."/>
            <person name="Martin F."/>
            <person name="Silar P."/>
            <person name="Natvig D."/>
            <person name="Lalanne C."/>
            <person name="Gautier V."/>
            <person name="Ament-Velasquez S.L."/>
            <person name="Kruys A."/>
            <person name="Hutchinson M.I."/>
            <person name="Powell A.J."/>
            <person name="Barry K."/>
            <person name="Miller A.N."/>
            <person name="Grigoriev I.V."/>
            <person name="Debuchy R."/>
            <person name="Gladieux P."/>
            <person name="Thoren M.H."/>
            <person name="Johannesson H."/>
        </authorList>
    </citation>
    <scope>NUCLEOTIDE SEQUENCE</scope>
    <source>
        <strain evidence="7">CBS 315.58</strain>
    </source>
</reference>
<comment type="caution">
    <text evidence="7">The sequence shown here is derived from an EMBL/GenBank/DDBJ whole genome shotgun (WGS) entry which is preliminary data.</text>
</comment>
<dbReference type="GO" id="GO:0005524">
    <property type="term" value="F:ATP binding"/>
    <property type="evidence" value="ECO:0007669"/>
    <property type="project" value="UniProtKB-KW"/>
</dbReference>
<dbReference type="CDD" id="cd13970">
    <property type="entry name" value="ABC1_ADCK3"/>
    <property type="match status" value="1"/>
</dbReference>
<feature type="domain" description="ABC1 atypical kinase-like" evidence="6">
    <location>
        <begin position="868"/>
        <end position="1110"/>
    </location>
</feature>
<dbReference type="Proteomes" id="UP001303160">
    <property type="component" value="Unassembled WGS sequence"/>
</dbReference>
<evidence type="ECO:0000256" key="2">
    <source>
        <dbReference type="ARBA" id="ARBA00022679"/>
    </source>
</evidence>
<keyword evidence="4" id="KW-0067">ATP-binding</keyword>
<name>A0AAN6XJZ3_9PEZI</name>
<dbReference type="SUPFAM" id="SSF56112">
    <property type="entry name" value="Protein kinase-like (PK-like)"/>
    <property type="match status" value="1"/>
</dbReference>
<dbReference type="PANTHER" id="PTHR43851:SF3">
    <property type="entry name" value="COENZYME Q8"/>
    <property type="match status" value="1"/>
</dbReference>
<dbReference type="GO" id="GO:0006744">
    <property type="term" value="P:ubiquinone biosynthetic process"/>
    <property type="evidence" value="ECO:0007669"/>
    <property type="project" value="TreeGrafter"/>
</dbReference>
<feature type="region of interest" description="Disordered" evidence="5">
    <location>
        <begin position="1"/>
        <end position="31"/>
    </location>
</feature>
<dbReference type="InterPro" id="IPR004147">
    <property type="entry name" value="ABC1_dom"/>
</dbReference>
<feature type="compositionally biased region" description="Low complexity" evidence="5">
    <location>
        <begin position="525"/>
        <end position="534"/>
    </location>
</feature>
<keyword evidence="3" id="KW-0547">Nucleotide-binding</keyword>
<feature type="region of interest" description="Disordered" evidence="5">
    <location>
        <begin position="342"/>
        <end position="373"/>
    </location>
</feature>
<dbReference type="InterPro" id="IPR011009">
    <property type="entry name" value="Kinase-like_dom_sf"/>
</dbReference>
<dbReference type="AlphaFoldDB" id="A0AAN6XJZ3"/>
<feature type="compositionally biased region" description="Basic and acidic residues" evidence="5">
    <location>
        <begin position="537"/>
        <end position="549"/>
    </location>
</feature>
<dbReference type="InterPro" id="IPR051409">
    <property type="entry name" value="Atypical_kinase_ADCK"/>
</dbReference>
<organism evidence="7 8">
    <name type="scientific">Triangularia verruculosa</name>
    <dbReference type="NCBI Taxonomy" id="2587418"/>
    <lineage>
        <taxon>Eukaryota</taxon>
        <taxon>Fungi</taxon>
        <taxon>Dikarya</taxon>
        <taxon>Ascomycota</taxon>
        <taxon>Pezizomycotina</taxon>
        <taxon>Sordariomycetes</taxon>
        <taxon>Sordariomycetidae</taxon>
        <taxon>Sordariales</taxon>
        <taxon>Podosporaceae</taxon>
        <taxon>Triangularia</taxon>
    </lineage>
</organism>
<keyword evidence="8" id="KW-1185">Reference proteome</keyword>
<evidence type="ECO:0000313" key="8">
    <source>
        <dbReference type="Proteomes" id="UP001303160"/>
    </source>
</evidence>
<dbReference type="InterPro" id="IPR019148">
    <property type="entry name" value="Nuclear_protein_DGCR14_ESS-2"/>
</dbReference>
<dbReference type="Pfam" id="PF03109">
    <property type="entry name" value="ABC1"/>
    <property type="match status" value="1"/>
</dbReference>
<feature type="compositionally biased region" description="Basic and acidic residues" evidence="5">
    <location>
        <begin position="691"/>
        <end position="708"/>
    </location>
</feature>
<dbReference type="GO" id="GO:0016740">
    <property type="term" value="F:transferase activity"/>
    <property type="evidence" value="ECO:0007669"/>
    <property type="project" value="UniProtKB-KW"/>
</dbReference>
<evidence type="ECO:0000313" key="7">
    <source>
        <dbReference type="EMBL" id="KAK4199877.1"/>
    </source>
</evidence>
<reference evidence="7" key="1">
    <citation type="journal article" date="2023" name="Mol. Phylogenet. Evol.">
        <title>Genome-scale phylogeny and comparative genomics of the fungal order Sordariales.</title>
        <authorList>
            <person name="Hensen N."/>
            <person name="Bonometti L."/>
            <person name="Westerberg I."/>
            <person name="Brannstrom I.O."/>
            <person name="Guillou S."/>
            <person name="Cros-Aarteil S."/>
            <person name="Calhoun S."/>
            <person name="Haridas S."/>
            <person name="Kuo A."/>
            <person name="Mondo S."/>
            <person name="Pangilinan J."/>
            <person name="Riley R."/>
            <person name="LaButti K."/>
            <person name="Andreopoulos B."/>
            <person name="Lipzen A."/>
            <person name="Chen C."/>
            <person name="Yan M."/>
            <person name="Daum C."/>
            <person name="Ng V."/>
            <person name="Clum A."/>
            <person name="Steindorff A."/>
            <person name="Ohm R.A."/>
            <person name="Martin F."/>
            <person name="Silar P."/>
            <person name="Natvig D.O."/>
            <person name="Lalanne C."/>
            <person name="Gautier V."/>
            <person name="Ament-Velasquez S.L."/>
            <person name="Kruys A."/>
            <person name="Hutchinson M.I."/>
            <person name="Powell A.J."/>
            <person name="Barry K."/>
            <person name="Miller A.N."/>
            <person name="Grigoriev I.V."/>
            <person name="Debuchy R."/>
            <person name="Gladieux P."/>
            <person name="Hiltunen Thoren M."/>
            <person name="Johannesson H."/>
        </authorList>
    </citation>
    <scope>NUCLEOTIDE SEQUENCE</scope>
    <source>
        <strain evidence="7">CBS 315.58</strain>
    </source>
</reference>
<gene>
    <name evidence="7" type="ORF">QBC40DRAFT_340190</name>
</gene>
<evidence type="ECO:0000256" key="1">
    <source>
        <dbReference type="ARBA" id="ARBA00009670"/>
    </source>
</evidence>
<feature type="region of interest" description="Disordered" evidence="5">
    <location>
        <begin position="744"/>
        <end position="779"/>
    </location>
</feature>
<proteinExistence type="inferred from homology"/>
<protein>
    <submittedName>
        <fullName evidence="7">Nuclear protein Es2-domain-containing protein</fullName>
    </submittedName>
</protein>
<dbReference type="PANTHER" id="PTHR43851">
    <property type="match status" value="1"/>
</dbReference>
<evidence type="ECO:0000259" key="6">
    <source>
        <dbReference type="Pfam" id="PF03109"/>
    </source>
</evidence>
<feature type="region of interest" description="Disordered" evidence="5">
    <location>
        <begin position="435"/>
        <end position="468"/>
    </location>
</feature>
<sequence length="1218" mass="134652">MDPPPAQSSALVRKRTDTELMPPPPQAKRIKRPKRVLDEDTYTDALSQIIARDFFPGLLESETQQEYLDALDSKDDEWIASAGRRLQQVMTPGRRRNLATPLRQPLQATTGQTPLNFMGDTPASVASSTATAATNERPAVDTNMSLAAFQSKYTSEDNESFYKLLDRQNQKHVEKYAWLWTGNKLPSKQQLKQKEVQAKLLAQRGPQGLLDDGFKKDRLAIMDQDTIDRPAAPDQWKFKPQNELMFTPDGIEGVESVSERRERESKMDVKRVVYENTRVPDPNLRIAQEGEEDRSRAGSPTLSEIRNAIAGKRRACDTETNASSVAGGETPRINGYAFVDDEEPEPESVKRSKSSKKAPVINLGPGDATPNPFKIQEQRGREALHHRMVERISQSKRTSARLGLTGKAERTPAPKFPSSPMVGAGGLTPAAQRLWGRIGGSGRGNESPFSDSVKLTPRATPREKASGLKSVNSKMRLADLLVDLAAVASASRSVAAKHIALRARQVERYGQTSSILRDSLGGGKQKSQAQSQQQTEPSRDPTVEKKERATPATETQQPETESPSQEINEQTIKSQEEVIQPPPPPAPERKKETTSVPPPPVKETREFKPAPWAEGSIALLKQGYVPPRRPPTSLPSIGRQPITIPLVNVGGGGEVDVSSLFHTSKGSSILEALKGKEVESKEALEKAVKAAEEKTKEVEKEPVNKSEETEVVSEPLQEVVSEPIKEVMPEPEKKIAAEIEIETKTTPESVAPPPTQETISQQPPSPTAPTPTYELRESRVPSSRIGRLWNYGGLAAGMLAGAVSESLSRAVGGSSSSSSSSVMLSPANMERLVSKLSRMRGAALKLGQMMSFQDAKMLPPPIQEVLQRVQDRADYMPAYQRDKVLRQNLGDNWRDLFSEFSEKPIAAASIGQVHRATLALTGEPVAVKIQFPGVADSINSDLDNIAVLLTATKLLPKGLYLSKTIDNARLELGWECDYEREANCAERYRQNLLSDDVFSVPKIYPDASGRHVLTMEWMAGTGVTRIAPSLTQEQKDWIGTQILRLCLREITEFKFMQTDPNWTNFLYNPDGNKLELLDFGASREFPDSFIQLYVQLLEASSRNDKTAVKDLSQELGYLTGHESKAMLEAHLTSVMTLAEPFMGTAPEVYDFRDQTITERVKAQIGVMIHERLAPPPEETYSLHRKLSGAFLLCARLGSRVRCRELFQEALQKSGFKKE</sequence>
<comment type="similarity">
    <text evidence="1">Belongs to the protein kinase superfamily. ADCK protein kinase family.</text>
</comment>
<feature type="region of interest" description="Disordered" evidence="5">
    <location>
        <begin position="691"/>
        <end position="717"/>
    </location>
</feature>
<accession>A0AAN6XJZ3</accession>
<feature type="region of interest" description="Disordered" evidence="5">
    <location>
        <begin position="516"/>
        <end position="610"/>
    </location>
</feature>
<dbReference type="Pfam" id="PF09751">
    <property type="entry name" value="Es2"/>
    <property type="match status" value="1"/>
</dbReference>
<evidence type="ECO:0000256" key="5">
    <source>
        <dbReference type="SAM" id="MobiDB-lite"/>
    </source>
</evidence>